<dbReference type="EMBL" id="LGVV01000090">
    <property type="protein sequence ID" value="KNX39877.1"/>
    <property type="molecule type" value="Genomic_DNA"/>
</dbReference>
<comment type="caution">
    <text evidence="1">The sequence shown here is derived from an EMBL/GenBank/DDBJ whole genome shotgun (WGS) entry which is preliminary data.</text>
</comment>
<dbReference type="Proteomes" id="UP000037046">
    <property type="component" value="Unassembled WGS sequence"/>
</dbReference>
<organism evidence="1 2">
    <name type="scientific">Roseovarius tolerans</name>
    <dbReference type="NCBI Taxonomy" id="74031"/>
    <lineage>
        <taxon>Bacteria</taxon>
        <taxon>Pseudomonadati</taxon>
        <taxon>Pseudomonadota</taxon>
        <taxon>Alphaproteobacteria</taxon>
        <taxon>Rhodobacterales</taxon>
        <taxon>Roseobacteraceae</taxon>
        <taxon>Roseovarius</taxon>
    </lineage>
</organism>
<evidence type="ECO:0000313" key="2">
    <source>
        <dbReference type="Proteomes" id="UP000037046"/>
    </source>
</evidence>
<dbReference type="AlphaFoldDB" id="A0A0L6CQ55"/>
<gene>
    <name evidence="1" type="ORF">ROTO_35770</name>
</gene>
<evidence type="ECO:0000313" key="1">
    <source>
        <dbReference type="EMBL" id="KNX39877.1"/>
    </source>
</evidence>
<reference evidence="2" key="1">
    <citation type="submission" date="2015-07" db="EMBL/GenBank/DDBJ databases">
        <title>Draft Genome Sequence of Roseovarius tolerans EL-164, a producer of N-Acylated Alanine Methyl Esters (NAMEs).</title>
        <authorList>
            <person name="Voget S."/>
            <person name="Bruns H."/>
            <person name="Wagner-Doebler I."/>
            <person name="Schulz S."/>
            <person name="Daniel R."/>
        </authorList>
    </citation>
    <scope>NUCLEOTIDE SEQUENCE [LARGE SCALE GENOMIC DNA]</scope>
    <source>
        <strain evidence="2">EL-164</strain>
    </source>
</reference>
<keyword evidence="2" id="KW-1185">Reference proteome</keyword>
<accession>A0A0L6CQ55</accession>
<sequence>MLPEVMRPGENPAVLHPDDLLVDEGAGFLPAGLQHRLPARGVPAVPGGVLGDRLGDGGRYEPVVEFGPLAAVVPSDAVGLAPVLVPRRVVRSVVVDEIRRVGRKQHRALAVHQTADIFVVRAVPAEQPMIAEDPQVACPRGRIARWLGDGQRRHGAPGATFFSAAHVRIEGQQLVEFAVGKADQRQVVVVGQQLVQFRRQQRLVPCSEFGQFIVGQTIGPALRLGQVPEHDHRRLGQPKLRRGQHPPVAGDQLAVLAHEARHGPAELGHAGSELRDLVGPVLLRVLRVRLQARKRPVLDPLRGEAQRHAYSCLWHWGRRDWTPPRVDSAVGATGFRLDSEVRGVSTPRGRSGL</sequence>
<proteinExistence type="predicted"/>
<name>A0A0L6CQ55_9RHOB</name>
<protein>
    <submittedName>
        <fullName evidence="1">Uncharacterized protein</fullName>
    </submittedName>
</protein>